<comment type="caution">
    <text evidence="1">The sequence shown here is derived from an EMBL/GenBank/DDBJ whole genome shotgun (WGS) entry which is preliminary data.</text>
</comment>
<dbReference type="RefSeq" id="WP_069728288.1">
    <property type="nucleotide sequence ID" value="NZ_JABWPE010000001.1"/>
</dbReference>
<protein>
    <submittedName>
        <fullName evidence="1">Amino acid-binding protein</fullName>
    </submittedName>
</protein>
<name>A0A7Y6TQN9_9GAMM</name>
<dbReference type="Proteomes" id="UP000566985">
    <property type="component" value="Unassembled WGS sequence"/>
</dbReference>
<proteinExistence type="predicted"/>
<evidence type="ECO:0000313" key="2">
    <source>
        <dbReference type="Proteomes" id="UP000566985"/>
    </source>
</evidence>
<dbReference type="InterPro" id="IPR045865">
    <property type="entry name" value="ACT-like_dom_sf"/>
</dbReference>
<evidence type="ECO:0000313" key="1">
    <source>
        <dbReference type="EMBL" id="NUY95208.1"/>
    </source>
</evidence>
<accession>A0A7Y6TQN9</accession>
<reference evidence="1 2" key="1">
    <citation type="submission" date="2020-05" db="EMBL/GenBank/DDBJ databases">
        <title>Whole Genome Sequences of Enterobacteriales Associated with the International Space Station.</title>
        <authorList>
            <person name="Bharadwaj A."/>
            <person name="Daudu R."/>
            <person name="Singh N."/>
            <person name="Wood J."/>
            <person name="Debieu M."/>
            <person name="Mason C."/>
            <person name="Wang C."/>
            <person name="Venkateswaran K."/>
        </authorList>
    </citation>
    <scope>NUCLEOTIDE SEQUENCE [LARGE SCALE GENOMIC DNA]</scope>
    <source>
        <strain evidence="1 2">IF5SW-B1</strain>
    </source>
</reference>
<dbReference type="AlphaFoldDB" id="A0A7Y6TQN9"/>
<dbReference type="SUPFAM" id="SSF55021">
    <property type="entry name" value="ACT-like"/>
    <property type="match status" value="1"/>
</dbReference>
<organism evidence="1 2">
    <name type="scientific">Pantoea brenneri</name>
    <dbReference type="NCBI Taxonomy" id="472694"/>
    <lineage>
        <taxon>Bacteria</taxon>
        <taxon>Pseudomonadati</taxon>
        <taxon>Pseudomonadota</taxon>
        <taxon>Gammaproteobacteria</taxon>
        <taxon>Enterobacterales</taxon>
        <taxon>Erwiniaceae</taxon>
        <taxon>Pantoea</taxon>
    </lineage>
</organism>
<dbReference type="GeneID" id="57343873"/>
<sequence length="136" mass="14245">MFDIHVILQNSAGTLSHLTGLLGQHGIGLEGGGLFSAGAQSHAHFLVVEGERARAVLEAEGIAVQAVTAPLIRKLPQQRPSELAEITARLASAGINILVQYSDHANQLILITDDNHSAARLTTAWAVPADGKITTA</sequence>
<dbReference type="EMBL" id="JABWPM010000001">
    <property type="protein sequence ID" value="NUY95208.1"/>
    <property type="molecule type" value="Genomic_DNA"/>
</dbReference>
<gene>
    <name evidence="1" type="ORF">HU668_01905</name>
</gene>
<dbReference type="Gene3D" id="3.30.2130.10">
    <property type="entry name" value="VC0802-like"/>
    <property type="match status" value="1"/>
</dbReference>